<proteinExistence type="predicted"/>
<feature type="region of interest" description="Disordered" evidence="1">
    <location>
        <begin position="49"/>
        <end position="71"/>
    </location>
</feature>
<reference evidence="2 3" key="1">
    <citation type="submission" date="2020-10" db="EMBL/GenBank/DDBJ databases">
        <title>Genome analysis of Massilia species.</title>
        <authorList>
            <person name="Jung D.-H."/>
        </authorList>
    </citation>
    <scope>NUCLEOTIDE SEQUENCE [LARGE SCALE GENOMIC DNA]</scope>
    <source>
        <strain evidence="3">sipir</strain>
    </source>
</reference>
<dbReference type="EMBL" id="CP063361">
    <property type="protein sequence ID" value="UOD30132.1"/>
    <property type="molecule type" value="Genomic_DNA"/>
</dbReference>
<feature type="region of interest" description="Disordered" evidence="1">
    <location>
        <begin position="86"/>
        <end position="121"/>
    </location>
</feature>
<accession>A0ABY4A649</accession>
<name>A0ABY4A649_9BURK</name>
<dbReference type="Proteomes" id="UP000831532">
    <property type="component" value="Chromosome"/>
</dbReference>
<organism evidence="2 3">
    <name type="scientific">Massilia violaceinigra</name>
    <dbReference type="NCBI Taxonomy" id="2045208"/>
    <lineage>
        <taxon>Bacteria</taxon>
        <taxon>Pseudomonadati</taxon>
        <taxon>Pseudomonadota</taxon>
        <taxon>Betaproteobacteria</taxon>
        <taxon>Burkholderiales</taxon>
        <taxon>Oxalobacteraceae</taxon>
        <taxon>Telluria group</taxon>
        <taxon>Massilia</taxon>
    </lineage>
</organism>
<evidence type="ECO:0000313" key="2">
    <source>
        <dbReference type="EMBL" id="UOD30132.1"/>
    </source>
</evidence>
<dbReference type="RefSeq" id="WP_206752976.1">
    <property type="nucleotide sequence ID" value="NZ_CP063361.1"/>
</dbReference>
<protein>
    <submittedName>
        <fullName evidence="2">Uncharacterized protein</fullName>
    </submittedName>
</protein>
<evidence type="ECO:0000256" key="1">
    <source>
        <dbReference type="SAM" id="MobiDB-lite"/>
    </source>
</evidence>
<evidence type="ECO:0000313" key="3">
    <source>
        <dbReference type="Proteomes" id="UP000831532"/>
    </source>
</evidence>
<gene>
    <name evidence="2" type="ORF">INH39_33125</name>
</gene>
<sequence>MEIRITHQGRVLHEIEITPDAQLHVRMQQPPPAAQYVWGSQIGTPAPPAAQYVWGSQGGGPSNAGDANAHGPANYVWAAVNDHGSGRSQQSVAIDRCDASARTSAPAGRQVTDGLLPPRTW</sequence>
<keyword evidence="3" id="KW-1185">Reference proteome</keyword>